<name>A0ABR2Z948_9AGAR</name>
<evidence type="ECO:0000256" key="1">
    <source>
        <dbReference type="SAM" id="MobiDB-lite"/>
    </source>
</evidence>
<protein>
    <submittedName>
        <fullName evidence="3">Uncharacterized protein</fullName>
    </submittedName>
</protein>
<keyword evidence="2" id="KW-0812">Transmembrane</keyword>
<evidence type="ECO:0000256" key="2">
    <source>
        <dbReference type="SAM" id="Phobius"/>
    </source>
</evidence>
<feature type="transmembrane region" description="Helical" evidence="2">
    <location>
        <begin position="174"/>
        <end position="192"/>
    </location>
</feature>
<evidence type="ECO:0000313" key="4">
    <source>
        <dbReference type="Proteomes" id="UP001437256"/>
    </source>
</evidence>
<reference evidence="3 4" key="1">
    <citation type="submission" date="2024-05" db="EMBL/GenBank/DDBJ databases">
        <title>A draft genome resource for the thread blight pathogen Marasmius tenuissimus strain MS-2.</title>
        <authorList>
            <person name="Yulfo-Soto G.E."/>
            <person name="Baruah I.K."/>
            <person name="Amoako-Attah I."/>
            <person name="Bukari Y."/>
            <person name="Meinhardt L.W."/>
            <person name="Bailey B.A."/>
            <person name="Cohen S.P."/>
        </authorList>
    </citation>
    <scope>NUCLEOTIDE SEQUENCE [LARGE SCALE GENOMIC DNA]</scope>
    <source>
        <strain evidence="3 4">MS-2</strain>
    </source>
</reference>
<dbReference type="Proteomes" id="UP001437256">
    <property type="component" value="Unassembled WGS sequence"/>
</dbReference>
<accession>A0ABR2Z948</accession>
<comment type="caution">
    <text evidence="3">The sequence shown here is derived from an EMBL/GenBank/DDBJ whole genome shotgun (WGS) entry which is preliminary data.</text>
</comment>
<feature type="transmembrane region" description="Helical" evidence="2">
    <location>
        <begin position="132"/>
        <end position="154"/>
    </location>
</feature>
<keyword evidence="4" id="KW-1185">Reference proteome</keyword>
<organism evidence="3 4">
    <name type="scientific">Marasmius tenuissimus</name>
    <dbReference type="NCBI Taxonomy" id="585030"/>
    <lineage>
        <taxon>Eukaryota</taxon>
        <taxon>Fungi</taxon>
        <taxon>Dikarya</taxon>
        <taxon>Basidiomycota</taxon>
        <taxon>Agaricomycotina</taxon>
        <taxon>Agaricomycetes</taxon>
        <taxon>Agaricomycetidae</taxon>
        <taxon>Agaricales</taxon>
        <taxon>Marasmiineae</taxon>
        <taxon>Marasmiaceae</taxon>
        <taxon>Marasmius</taxon>
    </lineage>
</organism>
<keyword evidence="2" id="KW-1133">Transmembrane helix</keyword>
<keyword evidence="2" id="KW-0472">Membrane</keyword>
<evidence type="ECO:0000313" key="3">
    <source>
        <dbReference type="EMBL" id="KAL0058202.1"/>
    </source>
</evidence>
<dbReference type="EMBL" id="JBBXMP010000349">
    <property type="protein sequence ID" value="KAL0058202.1"/>
    <property type="molecule type" value="Genomic_DNA"/>
</dbReference>
<gene>
    <name evidence="3" type="ORF">AAF712_015135</name>
</gene>
<feature type="region of interest" description="Disordered" evidence="1">
    <location>
        <begin position="206"/>
        <end position="229"/>
    </location>
</feature>
<proteinExistence type="predicted"/>
<feature type="transmembrane region" description="Helical" evidence="2">
    <location>
        <begin position="92"/>
        <end position="112"/>
    </location>
</feature>
<sequence>MFAISSFDFWADAVVVMTSMKNVFVDKVGISFIEKHNDFAEKFALLGLSSGTQSSFGECTTVCLLGFFGCFAQNDWPVINPETCNALVVSGYSLSLITNIAGTVAIGVQVWLYKRNVRAYLTVYKEGRIEKILVLLLESGVVYSLVWVVQLVIIHIPPPLTLSGKVTQQIFRAGSVQLVGIYPTALVVLIYLQRSMWGPSGNSTFVEPSVNRDPGEGGSQSTIFEKHQA</sequence>